<dbReference type="EMBL" id="LAZR01010206">
    <property type="protein sequence ID" value="KKM68234.1"/>
    <property type="molecule type" value="Genomic_DNA"/>
</dbReference>
<name>A0A0F9JEJ7_9ZZZZ</name>
<reference evidence="1" key="1">
    <citation type="journal article" date="2015" name="Nature">
        <title>Complex archaea that bridge the gap between prokaryotes and eukaryotes.</title>
        <authorList>
            <person name="Spang A."/>
            <person name="Saw J.H."/>
            <person name="Jorgensen S.L."/>
            <person name="Zaremba-Niedzwiedzka K."/>
            <person name="Martijn J."/>
            <person name="Lind A.E."/>
            <person name="van Eijk R."/>
            <person name="Schleper C."/>
            <person name="Guy L."/>
            <person name="Ettema T.J."/>
        </authorList>
    </citation>
    <scope>NUCLEOTIDE SEQUENCE</scope>
</reference>
<proteinExistence type="predicted"/>
<protein>
    <submittedName>
        <fullName evidence="1">Uncharacterized protein</fullName>
    </submittedName>
</protein>
<evidence type="ECO:0000313" key="1">
    <source>
        <dbReference type="EMBL" id="KKM68234.1"/>
    </source>
</evidence>
<comment type="caution">
    <text evidence="1">The sequence shown here is derived from an EMBL/GenBank/DDBJ whole genome shotgun (WGS) entry which is preliminary data.</text>
</comment>
<dbReference type="AlphaFoldDB" id="A0A0F9JEJ7"/>
<sequence>MDGDDIKGSNSSMPWFPNEMSLWQRFMCLFGYHKPETRQTKLGHRYGDGSLHDHARMKLRDQCGRCGTLL</sequence>
<gene>
    <name evidence="1" type="ORF">LCGC14_1462910</name>
</gene>
<accession>A0A0F9JEJ7</accession>
<organism evidence="1">
    <name type="scientific">marine sediment metagenome</name>
    <dbReference type="NCBI Taxonomy" id="412755"/>
    <lineage>
        <taxon>unclassified sequences</taxon>
        <taxon>metagenomes</taxon>
        <taxon>ecological metagenomes</taxon>
    </lineage>
</organism>